<evidence type="ECO:0000256" key="1">
    <source>
        <dbReference type="ARBA" id="ARBA00022801"/>
    </source>
</evidence>
<accession>A0A8H6SQN3</accession>
<dbReference type="PANTHER" id="PTHR47958">
    <property type="entry name" value="ATP-DEPENDENT RNA HELICASE DBP3"/>
    <property type="match status" value="1"/>
</dbReference>
<dbReference type="InterPro" id="IPR014001">
    <property type="entry name" value="Helicase_ATP-bd"/>
</dbReference>
<dbReference type="GO" id="GO:0003676">
    <property type="term" value="F:nucleic acid binding"/>
    <property type="evidence" value="ECO:0007669"/>
    <property type="project" value="InterPro"/>
</dbReference>
<dbReference type="InterPro" id="IPR027417">
    <property type="entry name" value="P-loop_NTPase"/>
</dbReference>
<dbReference type="GO" id="GO:0005524">
    <property type="term" value="F:ATP binding"/>
    <property type="evidence" value="ECO:0007669"/>
    <property type="project" value="InterPro"/>
</dbReference>
<dbReference type="Gene3D" id="3.40.50.300">
    <property type="entry name" value="P-loop containing nucleotide triphosphate hydrolases"/>
    <property type="match status" value="1"/>
</dbReference>
<organism evidence="4 5">
    <name type="scientific">Mycena indigotica</name>
    <dbReference type="NCBI Taxonomy" id="2126181"/>
    <lineage>
        <taxon>Eukaryota</taxon>
        <taxon>Fungi</taxon>
        <taxon>Dikarya</taxon>
        <taxon>Basidiomycota</taxon>
        <taxon>Agaricomycotina</taxon>
        <taxon>Agaricomycetes</taxon>
        <taxon>Agaricomycetidae</taxon>
        <taxon>Agaricales</taxon>
        <taxon>Marasmiineae</taxon>
        <taxon>Mycenaceae</taxon>
        <taxon>Mycena</taxon>
    </lineage>
</organism>
<protein>
    <submittedName>
        <fullName evidence="4">DEAD-box ATP-dependent RNA helicase</fullName>
    </submittedName>
</protein>
<dbReference type="EMBL" id="JACAZF010000005">
    <property type="protein sequence ID" value="KAF7303649.1"/>
    <property type="molecule type" value="Genomic_DNA"/>
</dbReference>
<keyword evidence="2 4" id="KW-0547">Nucleotide-binding</keyword>
<dbReference type="SMART" id="SM00487">
    <property type="entry name" value="DEXDc"/>
    <property type="match status" value="1"/>
</dbReference>
<evidence type="ECO:0000259" key="3">
    <source>
        <dbReference type="PROSITE" id="PS51192"/>
    </source>
</evidence>
<dbReference type="SUPFAM" id="SSF52540">
    <property type="entry name" value="P-loop containing nucleoside triphosphate hydrolases"/>
    <property type="match status" value="1"/>
</dbReference>
<dbReference type="GO" id="GO:0004386">
    <property type="term" value="F:helicase activity"/>
    <property type="evidence" value="ECO:0007669"/>
    <property type="project" value="UniProtKB-KW"/>
</dbReference>
<dbReference type="AlphaFoldDB" id="A0A8H6SQN3"/>
<dbReference type="OrthoDB" id="10265785at2759"/>
<name>A0A8H6SQN3_9AGAR</name>
<evidence type="ECO:0000256" key="2">
    <source>
        <dbReference type="ARBA" id="ARBA00022806"/>
    </source>
</evidence>
<comment type="caution">
    <text evidence="4">The sequence shown here is derived from an EMBL/GenBank/DDBJ whole genome shotgun (WGS) entry which is preliminary data.</text>
</comment>
<dbReference type="GO" id="GO:0016787">
    <property type="term" value="F:hydrolase activity"/>
    <property type="evidence" value="ECO:0007669"/>
    <property type="project" value="UniProtKB-KW"/>
</dbReference>
<dbReference type="Proteomes" id="UP000636479">
    <property type="component" value="Unassembled WGS sequence"/>
</dbReference>
<keyword evidence="2 4" id="KW-0067">ATP-binding</keyword>
<dbReference type="RefSeq" id="XP_037220621.1">
    <property type="nucleotide sequence ID" value="XM_037362700.1"/>
</dbReference>
<dbReference type="PROSITE" id="PS51192">
    <property type="entry name" value="HELICASE_ATP_BIND_1"/>
    <property type="match status" value="1"/>
</dbReference>
<sequence>MTGRIESSGDVQVSTSQQRMSRVSLSTCNFTQLQLRVATPILAGQDLHVNAISAFDTKFHRAAFVSILRLLDPSVTAVQALILAPARDQAQRIYTEIRREDFPGFRAHLCIGGTSVRETYELLTKPGQHGAVHIIIGTVGRVEDLIRREILKVDQLKVVFVDELDDIFGFRDLGLPLRSLFAALHRERLQKIFFTITLIPESRKFCEQMLAKEHTMLRVGRDELRGDE</sequence>
<dbReference type="InterPro" id="IPR011545">
    <property type="entry name" value="DEAD/DEAH_box_helicase_dom"/>
</dbReference>
<proteinExistence type="predicted"/>
<dbReference type="Pfam" id="PF00270">
    <property type="entry name" value="DEAD"/>
    <property type="match status" value="1"/>
</dbReference>
<reference evidence="4" key="1">
    <citation type="submission" date="2020-05" db="EMBL/GenBank/DDBJ databases">
        <title>Mycena genomes resolve the evolution of fungal bioluminescence.</title>
        <authorList>
            <person name="Tsai I.J."/>
        </authorList>
    </citation>
    <scope>NUCLEOTIDE SEQUENCE</scope>
    <source>
        <strain evidence="4">171206Taipei</strain>
    </source>
</reference>
<gene>
    <name evidence="4" type="ORF">MIND_00594300</name>
</gene>
<evidence type="ECO:0000313" key="4">
    <source>
        <dbReference type="EMBL" id="KAF7303649.1"/>
    </source>
</evidence>
<evidence type="ECO:0000313" key="5">
    <source>
        <dbReference type="Proteomes" id="UP000636479"/>
    </source>
</evidence>
<dbReference type="GeneID" id="59345216"/>
<keyword evidence="2 4" id="KW-0347">Helicase</keyword>
<feature type="domain" description="Helicase ATP-binding" evidence="3">
    <location>
        <begin position="62"/>
        <end position="216"/>
    </location>
</feature>
<keyword evidence="1" id="KW-0378">Hydrolase</keyword>
<keyword evidence="5" id="KW-1185">Reference proteome</keyword>